<dbReference type="InterPro" id="IPR003594">
    <property type="entry name" value="HATPase_dom"/>
</dbReference>
<dbReference type="InterPro" id="IPR036890">
    <property type="entry name" value="HATPase_C_sf"/>
</dbReference>
<name>A0A518DTJ1_9BACT</name>
<dbReference type="RefSeq" id="WP_145053923.1">
    <property type="nucleotide sequence ID" value="NZ_CP036433.1"/>
</dbReference>
<dbReference type="CDD" id="cd16936">
    <property type="entry name" value="HATPase_RsbW-like"/>
    <property type="match status" value="1"/>
</dbReference>
<dbReference type="KEGG" id="lcre:Pla8534_29680"/>
<sequence>MQLELTFGNDLIHLPSVRAFFKATMQQFPLPQETIGQLEKYIDAAVEEAVLHAYPATSPGAINLSIQEQHGRLEIQVRDYGIPKDVQQMERRLQAARRPSKGRGSSLADVADEVHWRSFGPEGKALQVVKWLHETHIADVATAEQLAPTPEAPPLAREQTYTIRRMRADEAEQVSQLMYRTYGNSYFNEDVYYPDRVAAQNERGVILSFVAVGEDGDVAGHYALERNQTGPVAEGGQAVVDPTHRGRGLLDRMKTVAMEEAARLELSGWYADAVTVHTFTQKSNVAHGGQLTAVELAIAPKKEHFDQNAQAQRVTCLLFFHWLQPPGKRTVHAPVRHHEMLQRIYQGLQCPIEFGASAAPLGQGTLVVKVDAGAARARITPEVLGENTVQLICQARRELVELGHAEVVYVDLPLADPSTGVIAEQLELDGFGFLGVAPHFSPRGDVLRMGYLVEPVARDLIHLLEEVAGELVDYALAEQQRVRGEML</sequence>
<evidence type="ECO:0000259" key="1">
    <source>
        <dbReference type="PROSITE" id="PS51186"/>
    </source>
</evidence>
<feature type="domain" description="N-acetyltransferase" evidence="1">
    <location>
        <begin position="161"/>
        <end position="345"/>
    </location>
</feature>
<evidence type="ECO:0000313" key="2">
    <source>
        <dbReference type="EMBL" id="QDU95156.1"/>
    </source>
</evidence>
<dbReference type="Gene3D" id="3.30.565.10">
    <property type="entry name" value="Histidine kinase-like ATPase, C-terminal domain"/>
    <property type="match status" value="1"/>
</dbReference>
<dbReference type="GO" id="GO:0016747">
    <property type="term" value="F:acyltransferase activity, transferring groups other than amino-acyl groups"/>
    <property type="evidence" value="ECO:0007669"/>
    <property type="project" value="InterPro"/>
</dbReference>
<keyword evidence="3" id="KW-1185">Reference proteome</keyword>
<dbReference type="InterPro" id="IPR000182">
    <property type="entry name" value="GNAT_dom"/>
</dbReference>
<dbReference type="Gene3D" id="3.40.630.30">
    <property type="match status" value="1"/>
</dbReference>
<protein>
    <recommendedName>
        <fullName evidence="1">N-acetyltransferase domain-containing protein</fullName>
    </recommendedName>
</protein>
<dbReference type="AlphaFoldDB" id="A0A518DTJ1"/>
<dbReference type="EMBL" id="CP036433">
    <property type="protein sequence ID" value="QDU95156.1"/>
    <property type="molecule type" value="Genomic_DNA"/>
</dbReference>
<proteinExistence type="predicted"/>
<dbReference type="Proteomes" id="UP000317648">
    <property type="component" value="Chromosome"/>
</dbReference>
<gene>
    <name evidence="2" type="ORF">Pla8534_29680</name>
</gene>
<organism evidence="2 3">
    <name type="scientific">Lignipirellula cremea</name>
    <dbReference type="NCBI Taxonomy" id="2528010"/>
    <lineage>
        <taxon>Bacteria</taxon>
        <taxon>Pseudomonadati</taxon>
        <taxon>Planctomycetota</taxon>
        <taxon>Planctomycetia</taxon>
        <taxon>Pirellulales</taxon>
        <taxon>Pirellulaceae</taxon>
        <taxon>Lignipirellula</taxon>
    </lineage>
</organism>
<dbReference type="SUPFAM" id="SSF55729">
    <property type="entry name" value="Acyl-CoA N-acyltransferases (Nat)"/>
    <property type="match status" value="1"/>
</dbReference>
<dbReference type="Pfam" id="PF00583">
    <property type="entry name" value="Acetyltransf_1"/>
    <property type="match status" value="1"/>
</dbReference>
<evidence type="ECO:0000313" key="3">
    <source>
        <dbReference type="Proteomes" id="UP000317648"/>
    </source>
</evidence>
<reference evidence="2 3" key="1">
    <citation type="submission" date="2019-02" db="EMBL/GenBank/DDBJ databases">
        <title>Deep-cultivation of Planctomycetes and their phenomic and genomic characterization uncovers novel biology.</title>
        <authorList>
            <person name="Wiegand S."/>
            <person name="Jogler M."/>
            <person name="Boedeker C."/>
            <person name="Pinto D."/>
            <person name="Vollmers J."/>
            <person name="Rivas-Marin E."/>
            <person name="Kohn T."/>
            <person name="Peeters S.H."/>
            <person name="Heuer A."/>
            <person name="Rast P."/>
            <person name="Oberbeckmann S."/>
            <person name="Bunk B."/>
            <person name="Jeske O."/>
            <person name="Meyerdierks A."/>
            <person name="Storesund J.E."/>
            <person name="Kallscheuer N."/>
            <person name="Luecker S."/>
            <person name="Lage O.M."/>
            <person name="Pohl T."/>
            <person name="Merkel B.J."/>
            <person name="Hornburger P."/>
            <person name="Mueller R.-W."/>
            <person name="Bruemmer F."/>
            <person name="Labrenz M."/>
            <person name="Spormann A.M."/>
            <person name="Op den Camp H."/>
            <person name="Overmann J."/>
            <person name="Amann R."/>
            <person name="Jetten M.S.M."/>
            <person name="Mascher T."/>
            <person name="Medema M.H."/>
            <person name="Devos D.P."/>
            <person name="Kaster A.-K."/>
            <person name="Ovreas L."/>
            <person name="Rohde M."/>
            <person name="Galperin M.Y."/>
            <person name="Jogler C."/>
        </authorList>
    </citation>
    <scope>NUCLEOTIDE SEQUENCE [LARGE SCALE GENOMIC DNA]</scope>
    <source>
        <strain evidence="2 3">Pla85_3_4</strain>
    </source>
</reference>
<dbReference type="OrthoDB" id="9792240at2"/>
<accession>A0A518DTJ1</accession>
<dbReference type="PROSITE" id="PS51186">
    <property type="entry name" value="GNAT"/>
    <property type="match status" value="1"/>
</dbReference>
<dbReference type="InterPro" id="IPR016181">
    <property type="entry name" value="Acyl_CoA_acyltransferase"/>
</dbReference>
<dbReference type="Pfam" id="PF13581">
    <property type="entry name" value="HATPase_c_2"/>
    <property type="match status" value="1"/>
</dbReference>